<dbReference type="GO" id="GO:0016998">
    <property type="term" value="P:cell wall macromolecule catabolic process"/>
    <property type="evidence" value="ECO:0007669"/>
    <property type="project" value="InterPro"/>
</dbReference>
<gene>
    <name evidence="4" type="ORF">MIM_c33970</name>
</gene>
<dbReference type="InterPro" id="IPR023347">
    <property type="entry name" value="Lysozyme_dom_sf"/>
</dbReference>
<comment type="similarity">
    <text evidence="3">Belongs to the glycosyl hydrolase 24 family.</text>
</comment>
<name>W0PKD2_ADVMD</name>
<accession>W0PKD2</accession>
<dbReference type="EMBL" id="CP003915">
    <property type="protein sequence ID" value="AHG65458.1"/>
    <property type="molecule type" value="Genomic_DNA"/>
</dbReference>
<dbReference type="AlphaFoldDB" id="W0PKD2"/>
<keyword evidence="3" id="KW-0378">Hydrolase</keyword>
<dbReference type="InterPro" id="IPR002196">
    <property type="entry name" value="Glyco_hydro_24"/>
</dbReference>
<dbReference type="OrthoDB" id="5327667at2"/>
<dbReference type="GO" id="GO:0042742">
    <property type="term" value="P:defense response to bacterium"/>
    <property type="evidence" value="ECO:0007669"/>
    <property type="project" value="UniProtKB-KW"/>
</dbReference>
<dbReference type="InterPro" id="IPR023346">
    <property type="entry name" value="Lysozyme-like_dom_sf"/>
</dbReference>
<keyword evidence="5" id="KW-1185">Reference proteome</keyword>
<organism evidence="4 5">
    <name type="scientific">Advenella mimigardefordensis (strain DSM 17166 / LMG 22922 / DPN7)</name>
    <dbReference type="NCBI Taxonomy" id="1247726"/>
    <lineage>
        <taxon>Bacteria</taxon>
        <taxon>Pseudomonadati</taxon>
        <taxon>Pseudomonadota</taxon>
        <taxon>Betaproteobacteria</taxon>
        <taxon>Burkholderiales</taxon>
        <taxon>Alcaligenaceae</taxon>
    </lineage>
</organism>
<dbReference type="Pfam" id="PF00959">
    <property type="entry name" value="Phage_lysozyme"/>
    <property type="match status" value="1"/>
</dbReference>
<evidence type="ECO:0000256" key="1">
    <source>
        <dbReference type="ARBA" id="ARBA00022529"/>
    </source>
</evidence>
<dbReference type="Gene3D" id="1.10.530.40">
    <property type="match status" value="1"/>
</dbReference>
<evidence type="ECO:0000313" key="5">
    <source>
        <dbReference type="Proteomes" id="UP000019095"/>
    </source>
</evidence>
<proteinExistence type="inferred from homology"/>
<protein>
    <recommendedName>
        <fullName evidence="3">Lysozyme</fullName>
        <ecNumber evidence="3">3.2.1.17</ecNumber>
    </recommendedName>
</protein>
<dbReference type="SUPFAM" id="SSF53955">
    <property type="entry name" value="Lysozyme-like"/>
    <property type="match status" value="1"/>
</dbReference>
<dbReference type="STRING" id="1247726.MIM_c33970"/>
<keyword evidence="3" id="KW-0326">Glycosidase</keyword>
<dbReference type="RefSeq" id="WP_025374143.1">
    <property type="nucleotide sequence ID" value="NZ_CP003915.1"/>
</dbReference>
<dbReference type="GO" id="GO:0009253">
    <property type="term" value="P:peptidoglycan catabolic process"/>
    <property type="evidence" value="ECO:0007669"/>
    <property type="project" value="InterPro"/>
</dbReference>
<sequence>MADATTTPGNIPASIQPDLLRWGNLTGPNYSSPAMRLAANATEAGSFTVANTAQTVADGQATLTTATAAPCATCKKDGAYSIAFEIKDADGNLCKKRKDDTKGMNYTVKYKVSGEVYRGSTDENGLTERYFTADKTETLYFYLGHRTDDDGYPTAQTETANQTDEAPLTAKAYAVAPIADKKIEKLTTVRKWKPWKASDNYTSLIEGAEGREAKQYPSVEGGNDTIGIGHKITDAEIASKRFTQGDWAQPLSDAKMNELLQEDIKKNGGNRIEREVFVPLYAYEVDAILDLGFNGGPGALTANAASIYSHDGTKNPKNTNRQNLGELLNRGRYSMVPAYLESHYNTSNSVWVAGVQNRRDMDVRMFSGDQTNGYTLMQNHTTRHPAHNDNP</sequence>
<dbReference type="HOGENOM" id="CLU_705218_0_0_4"/>
<evidence type="ECO:0000256" key="3">
    <source>
        <dbReference type="RuleBase" id="RU003788"/>
    </source>
</evidence>
<dbReference type="Proteomes" id="UP000019095">
    <property type="component" value="Chromosome"/>
</dbReference>
<dbReference type="GO" id="GO:0031640">
    <property type="term" value="P:killing of cells of another organism"/>
    <property type="evidence" value="ECO:0007669"/>
    <property type="project" value="UniProtKB-KW"/>
</dbReference>
<dbReference type="KEGG" id="amim:MIM_c33970"/>
<dbReference type="EC" id="3.2.1.17" evidence="3"/>
<keyword evidence="1 3" id="KW-0929">Antimicrobial</keyword>
<evidence type="ECO:0000313" key="4">
    <source>
        <dbReference type="EMBL" id="AHG65458.1"/>
    </source>
</evidence>
<evidence type="ECO:0000256" key="2">
    <source>
        <dbReference type="ARBA" id="ARBA00022638"/>
    </source>
</evidence>
<dbReference type="GO" id="GO:0003796">
    <property type="term" value="F:lysozyme activity"/>
    <property type="evidence" value="ECO:0007669"/>
    <property type="project" value="UniProtKB-EC"/>
</dbReference>
<keyword evidence="2 3" id="KW-0081">Bacteriolytic enzyme</keyword>
<comment type="catalytic activity">
    <reaction evidence="3">
        <text>Hydrolysis of (1-&gt;4)-beta-linkages between N-acetylmuramic acid and N-acetyl-D-glucosamine residues in a peptidoglycan and between N-acetyl-D-glucosamine residues in chitodextrins.</text>
        <dbReference type="EC" id="3.2.1.17"/>
    </reaction>
</comment>
<dbReference type="PATRIC" id="fig|1247726.3.peg.3759"/>
<reference evidence="4 5" key="1">
    <citation type="journal article" date="2014" name="Microbiology">
        <title>Unravelling the complete genome sequence of Advenella mimigardefordensis strain DPN7T and novel insights in the catabolism of the xenobiotic polythioester precursor 3,3'-dithiodipropionate.</title>
        <authorList>
            <person name="Wubbeler J.H."/>
            <person name="Hiessl S."/>
            <person name="Schuldes J."/>
            <person name="Thurmer A."/>
            <person name="Daniel R."/>
            <person name="Steinbuchel A."/>
        </authorList>
    </citation>
    <scope>NUCLEOTIDE SEQUENCE [LARGE SCALE GENOMIC DNA]</scope>
    <source>
        <strain evidence="5">DSM 17166 / LMG 22922 / DPN7</strain>
    </source>
</reference>